<evidence type="ECO:0000313" key="4">
    <source>
        <dbReference type="Proteomes" id="UP000467841"/>
    </source>
</evidence>
<evidence type="ECO:0000256" key="1">
    <source>
        <dbReference type="SAM" id="MobiDB-lite"/>
    </source>
</evidence>
<dbReference type="AlphaFoldDB" id="A0A6D2HJH3"/>
<protein>
    <recommendedName>
        <fullName evidence="2">Protein kinase domain-containing protein</fullName>
    </recommendedName>
</protein>
<feature type="region of interest" description="Disordered" evidence="1">
    <location>
        <begin position="435"/>
        <end position="472"/>
    </location>
</feature>
<dbReference type="InterPro" id="IPR008271">
    <property type="entry name" value="Ser/Thr_kinase_AS"/>
</dbReference>
<dbReference type="PANTHER" id="PTHR31917:SF151">
    <property type="entry name" value="AGENET DOMAIN-CONTAINING PROTEIN"/>
    <property type="match status" value="1"/>
</dbReference>
<name>A0A6D2HJH3_9BRAS</name>
<proteinExistence type="predicted"/>
<dbReference type="Gene3D" id="1.10.510.10">
    <property type="entry name" value="Transferase(Phosphotransferase) domain 1"/>
    <property type="match status" value="1"/>
</dbReference>
<evidence type="ECO:0000313" key="3">
    <source>
        <dbReference type="EMBL" id="CAA7014846.1"/>
    </source>
</evidence>
<feature type="domain" description="Protein kinase" evidence="2">
    <location>
        <begin position="1"/>
        <end position="370"/>
    </location>
</feature>
<organism evidence="3 4">
    <name type="scientific">Microthlaspi erraticum</name>
    <dbReference type="NCBI Taxonomy" id="1685480"/>
    <lineage>
        <taxon>Eukaryota</taxon>
        <taxon>Viridiplantae</taxon>
        <taxon>Streptophyta</taxon>
        <taxon>Embryophyta</taxon>
        <taxon>Tracheophyta</taxon>
        <taxon>Spermatophyta</taxon>
        <taxon>Magnoliopsida</taxon>
        <taxon>eudicotyledons</taxon>
        <taxon>Gunneridae</taxon>
        <taxon>Pentapetalae</taxon>
        <taxon>rosids</taxon>
        <taxon>malvids</taxon>
        <taxon>Brassicales</taxon>
        <taxon>Brassicaceae</taxon>
        <taxon>Coluteocarpeae</taxon>
        <taxon>Microthlaspi</taxon>
    </lineage>
</organism>
<dbReference type="InterPro" id="IPR014002">
    <property type="entry name" value="Agenet_dom_plant"/>
</dbReference>
<comment type="caution">
    <text evidence="3">The sequence shown here is derived from an EMBL/GenBank/DDBJ whole genome shotgun (WGS) entry which is preliminary data.</text>
</comment>
<dbReference type="PROSITE" id="PS00108">
    <property type="entry name" value="PROTEIN_KINASE_ST"/>
    <property type="match status" value="1"/>
</dbReference>
<keyword evidence="4" id="KW-1185">Reference proteome</keyword>
<sequence>MPNGSLDMWLHPHEVEEIRRPSRTLTLLERLSIAIDVASVLDYLHVHCYEAIAHCDLKPSNVLLDDDLTAHVSDFGLASDPPQIRPGLLPQPTQLGWSQRNHRLCRTRIGFPIAECLKMVLEVGLRCCEESPMNRLAMSEALKELISIKERFYRAQGSVFSAPSLLPVRLTRSLSSTSRLSHLPICSLFFVLCLSSPVDGYPVAPPPSSANFDDILLGLIAEIITARILCLWGHGDGISFVRPLPPKDLNGNGSVFKEGSVVDAYYKDGWWTGVVVKRKEENDTYLVYLDFSLRDIIQFERKQEFINSVFSPGTMVELRELVSDWCPAMIIKELENEKSFIVKYCEHNEESRIKTVDSSKVRPRQPHSSVGEYELLDHVEAFNGSVWRRDVVRGILTPEGRYMVSFGATKSASQLSYSALRPPMVWKDGIWQKISKPKSGKESPSGGGRYYTRKRKRGEVEHNSDLNDTVLSSDRTPIVVKNSPANVEDTTMVPFAKKSPIWKTIESIRCKAVGISSRRLITSSPSYGCDGSKPISYHGIVVADRRKSESGEPSHRNRTTSPTADDREVRDSVPPDPGESLGYRKCSSVLENRNNMLKRIELPAFAGTDPYLWISQAERFFRLGKYNDEDRLDLLSITLQGPALHWFNREMQREPFQ</sequence>
<dbReference type="InterPro" id="IPR008395">
    <property type="entry name" value="Agenet-like_dom"/>
</dbReference>
<feature type="region of interest" description="Disordered" evidence="1">
    <location>
        <begin position="544"/>
        <end position="583"/>
    </location>
</feature>
<dbReference type="PANTHER" id="PTHR31917">
    <property type="entry name" value="AGENET DOMAIN-CONTAINING PROTEIN-RELATED"/>
    <property type="match status" value="1"/>
</dbReference>
<reference evidence="3" key="1">
    <citation type="submission" date="2020-01" db="EMBL/GenBank/DDBJ databases">
        <authorList>
            <person name="Mishra B."/>
        </authorList>
    </citation>
    <scope>NUCLEOTIDE SEQUENCE [LARGE SCALE GENOMIC DNA]</scope>
</reference>
<dbReference type="EMBL" id="CACVBM020000122">
    <property type="protein sequence ID" value="CAA7014846.1"/>
    <property type="molecule type" value="Genomic_DNA"/>
</dbReference>
<dbReference type="GO" id="GO:0004672">
    <property type="term" value="F:protein kinase activity"/>
    <property type="evidence" value="ECO:0007669"/>
    <property type="project" value="InterPro"/>
</dbReference>
<dbReference type="OrthoDB" id="687110at2759"/>
<feature type="compositionally biased region" description="Basic and acidic residues" evidence="1">
    <location>
        <begin position="564"/>
        <end position="573"/>
    </location>
</feature>
<dbReference type="PROSITE" id="PS50011">
    <property type="entry name" value="PROTEIN_KINASE_DOM"/>
    <property type="match status" value="1"/>
</dbReference>
<evidence type="ECO:0000259" key="2">
    <source>
        <dbReference type="PROSITE" id="PS50011"/>
    </source>
</evidence>
<dbReference type="SMART" id="SM00743">
    <property type="entry name" value="Agenet"/>
    <property type="match status" value="3"/>
</dbReference>
<dbReference type="CDD" id="cd20406">
    <property type="entry name" value="Tudor_Agenet_AtDUF_rpt2_4"/>
    <property type="match status" value="2"/>
</dbReference>
<dbReference type="SUPFAM" id="SSF56112">
    <property type="entry name" value="Protein kinase-like (PK-like)"/>
    <property type="match status" value="1"/>
</dbReference>
<dbReference type="InterPro" id="IPR000719">
    <property type="entry name" value="Prot_kinase_dom"/>
</dbReference>
<gene>
    <name evidence="3" type="ORF">MERR_LOCUS2081</name>
</gene>
<dbReference type="GO" id="GO:0005524">
    <property type="term" value="F:ATP binding"/>
    <property type="evidence" value="ECO:0007669"/>
    <property type="project" value="InterPro"/>
</dbReference>
<dbReference type="Pfam" id="PF05641">
    <property type="entry name" value="Agenet"/>
    <property type="match status" value="1"/>
</dbReference>
<accession>A0A6D2HJH3</accession>
<dbReference type="Proteomes" id="UP000467841">
    <property type="component" value="Unassembled WGS sequence"/>
</dbReference>
<dbReference type="InterPro" id="IPR011009">
    <property type="entry name" value="Kinase-like_dom_sf"/>
</dbReference>
<feature type="compositionally biased region" description="Basic and acidic residues" evidence="1">
    <location>
        <begin position="544"/>
        <end position="555"/>
    </location>
</feature>
<dbReference type="CDD" id="cd20405">
    <property type="entry name" value="Tudor_Agenet_AtDUF_rpt1_3"/>
    <property type="match status" value="1"/>
</dbReference>
<dbReference type="Pfam" id="PF00069">
    <property type="entry name" value="Pkinase"/>
    <property type="match status" value="1"/>
</dbReference>